<reference evidence="2" key="1">
    <citation type="submission" date="2022-06" db="EMBL/GenBank/DDBJ databases">
        <authorList>
            <person name="Dietemann V."/>
            <person name="Ory F."/>
            <person name="Dainat B."/>
            <person name="Oberhansli S."/>
        </authorList>
    </citation>
    <scope>NUCLEOTIDE SEQUENCE</scope>
    <source>
        <strain evidence="2">Ena-SAMPLE-TAB-26-04-2022-14:26:32:270-5432</strain>
    </source>
</reference>
<comment type="caution">
    <text evidence="2">The sequence shown here is derived from an EMBL/GenBank/DDBJ whole genome shotgun (WGS) entry which is preliminary data.</text>
</comment>
<proteinExistence type="predicted"/>
<sequence>MDLSLYRETELEQWVYHQYHQHGFRQPSDLDIDCIAAAFGIDIIYYDHHSFSCNVSGVIFLNKHLDEIQMRDIFFHELCHVLRHVGDQRIMPRLFEQRQEMESGWFQRYAAMPFYMIKQLGLPPTQREAIFTLAQEFRVSHQLAKDRLHQIERRLFESRLWEENRKMMEPQKEEQKAWSIETLRILNQLNKQMGAKA</sequence>
<evidence type="ECO:0000259" key="1">
    <source>
        <dbReference type="Pfam" id="PF06114"/>
    </source>
</evidence>
<keyword evidence="3" id="KW-1185">Reference proteome</keyword>
<gene>
    <name evidence="2" type="ORF">WJ0W_003311</name>
</gene>
<dbReference type="Proteomes" id="UP001154322">
    <property type="component" value="Unassembled WGS sequence"/>
</dbReference>
<evidence type="ECO:0000313" key="3">
    <source>
        <dbReference type="Proteomes" id="UP001154322"/>
    </source>
</evidence>
<dbReference type="RefSeq" id="WP_213427766.1">
    <property type="nucleotide sequence ID" value="NZ_AP031286.1"/>
</dbReference>
<evidence type="ECO:0000313" key="2">
    <source>
        <dbReference type="EMBL" id="CAH8246074.1"/>
    </source>
</evidence>
<dbReference type="Pfam" id="PF06114">
    <property type="entry name" value="Peptidase_M78"/>
    <property type="match status" value="1"/>
</dbReference>
<protein>
    <submittedName>
        <fullName evidence="2">ImmA/IrrE family metallo-endopeptidase</fullName>
    </submittedName>
</protein>
<organism evidence="2 3">
    <name type="scientific">Paenibacillus melissococcoides</name>
    <dbReference type="NCBI Taxonomy" id="2912268"/>
    <lineage>
        <taxon>Bacteria</taxon>
        <taxon>Bacillati</taxon>
        <taxon>Bacillota</taxon>
        <taxon>Bacilli</taxon>
        <taxon>Bacillales</taxon>
        <taxon>Paenibacillaceae</taxon>
        <taxon>Paenibacillus</taxon>
    </lineage>
</organism>
<accession>A0ABM9G380</accession>
<name>A0ABM9G380_9BACL</name>
<dbReference type="InterPro" id="IPR010359">
    <property type="entry name" value="IrrE_HExxH"/>
</dbReference>
<feature type="domain" description="IrrE N-terminal-like" evidence="1">
    <location>
        <begin position="45"/>
        <end position="149"/>
    </location>
</feature>
<dbReference type="EMBL" id="CALYLO010000004">
    <property type="protein sequence ID" value="CAH8246074.1"/>
    <property type="molecule type" value="Genomic_DNA"/>
</dbReference>